<dbReference type="Proteomes" id="UP000188243">
    <property type="component" value="Chromosome"/>
</dbReference>
<dbReference type="STRING" id="247523.B0W48_03995"/>
<sequence>MRVTHFCNINLIQKCVGIVLLTQCFYVFSEPVWQEYKNKQGVSVHYQSHSDNTFEVKGEVDVEHVSAKDFLELLSDTNVAPRWVENVSKVRVIKTLSPSENIVYSYFDSPWPIANRDVVTYSCYSQLTPQQSLLVVKAHLNELPLYKNVVRIETLTAHWLLTQHNGSLNIVYQVYALPGGIIPTWVNNKVGLNSVFKTLFNLRDMLAHKKYQAKDPVIEAGACLSTE</sequence>
<reference evidence="2 3" key="1">
    <citation type="submission" date="2017-02" db="EMBL/GenBank/DDBJ databases">
        <title>Complete genome sequence of the cold-active Pseudoalteromonas aliena strain EH1 isolated from Arctic seawater.</title>
        <authorList>
            <person name="Kim E."/>
            <person name="Heo E."/>
            <person name="Kim H."/>
            <person name="Kim D."/>
        </authorList>
    </citation>
    <scope>NUCLEOTIDE SEQUENCE [LARGE SCALE GENOMIC DNA]</scope>
    <source>
        <strain evidence="2 3">EH1</strain>
    </source>
</reference>
<dbReference type="InterPro" id="IPR028347">
    <property type="entry name" value="START_dom_prot"/>
</dbReference>
<dbReference type="GO" id="GO:0008289">
    <property type="term" value="F:lipid binding"/>
    <property type="evidence" value="ECO:0007669"/>
    <property type="project" value="InterPro"/>
</dbReference>
<dbReference type="PIRSF" id="PIRSF039033">
    <property type="entry name" value="START_dom"/>
    <property type="match status" value="1"/>
</dbReference>
<evidence type="ECO:0000313" key="3">
    <source>
        <dbReference type="Proteomes" id="UP000188243"/>
    </source>
</evidence>
<dbReference type="PROSITE" id="PS50848">
    <property type="entry name" value="START"/>
    <property type="match status" value="1"/>
</dbReference>
<feature type="domain" description="START" evidence="1">
    <location>
        <begin position="29"/>
        <end position="211"/>
    </location>
</feature>
<dbReference type="AlphaFoldDB" id="A0A1Q2GV88"/>
<organism evidence="2 3">
    <name type="scientific">Pseudoalteromonas aliena</name>
    <dbReference type="NCBI Taxonomy" id="247523"/>
    <lineage>
        <taxon>Bacteria</taxon>
        <taxon>Pseudomonadati</taxon>
        <taxon>Pseudomonadota</taxon>
        <taxon>Gammaproteobacteria</taxon>
        <taxon>Alteromonadales</taxon>
        <taxon>Pseudoalteromonadaceae</taxon>
        <taxon>Pseudoalteromonas</taxon>
    </lineage>
</organism>
<dbReference type="InterPro" id="IPR023393">
    <property type="entry name" value="START-like_dom_sf"/>
</dbReference>
<gene>
    <name evidence="2" type="ORF">B0W48_03995</name>
</gene>
<dbReference type="SUPFAM" id="SSF55961">
    <property type="entry name" value="Bet v1-like"/>
    <property type="match status" value="1"/>
</dbReference>
<proteinExistence type="predicted"/>
<dbReference type="EMBL" id="CP019628">
    <property type="protein sequence ID" value="AQP99035.1"/>
    <property type="molecule type" value="Genomic_DNA"/>
</dbReference>
<dbReference type="InterPro" id="IPR051213">
    <property type="entry name" value="START_lipid_transfer"/>
</dbReference>
<evidence type="ECO:0000259" key="1">
    <source>
        <dbReference type="PROSITE" id="PS50848"/>
    </source>
</evidence>
<accession>A0A1Q2GV88</accession>
<dbReference type="GO" id="GO:0005737">
    <property type="term" value="C:cytoplasm"/>
    <property type="evidence" value="ECO:0007669"/>
    <property type="project" value="UniProtKB-ARBA"/>
</dbReference>
<dbReference type="InterPro" id="IPR002913">
    <property type="entry name" value="START_lipid-bd_dom"/>
</dbReference>
<evidence type="ECO:0000313" key="2">
    <source>
        <dbReference type="EMBL" id="AQP99035.1"/>
    </source>
</evidence>
<name>A0A1Q2GV88_9GAMM</name>
<dbReference type="KEGG" id="paln:B0W48_03995"/>
<dbReference type="PANTHER" id="PTHR19308:SF14">
    <property type="entry name" value="START DOMAIN-CONTAINING PROTEIN"/>
    <property type="match status" value="1"/>
</dbReference>
<dbReference type="RefSeq" id="WP_077535737.1">
    <property type="nucleotide sequence ID" value="NZ_CP019628.1"/>
</dbReference>
<dbReference type="Gene3D" id="3.30.530.20">
    <property type="match status" value="1"/>
</dbReference>
<dbReference type="Pfam" id="PF01852">
    <property type="entry name" value="START"/>
    <property type="match status" value="1"/>
</dbReference>
<dbReference type="PANTHER" id="PTHR19308">
    <property type="entry name" value="PHOSPHATIDYLCHOLINE TRANSFER PROTEIN"/>
    <property type="match status" value="1"/>
</dbReference>
<protein>
    <recommendedName>
        <fullName evidence="1">START domain-containing protein</fullName>
    </recommendedName>
</protein>